<name>A0A917QWN4_9ACTN</name>
<dbReference type="InterPro" id="IPR051601">
    <property type="entry name" value="Serine_prot/Carboxylest_S33"/>
</dbReference>
<dbReference type="EMBL" id="BMNT01000007">
    <property type="protein sequence ID" value="GGK74174.1"/>
    <property type="molecule type" value="Genomic_DNA"/>
</dbReference>
<reference evidence="6" key="1">
    <citation type="journal article" date="2014" name="Int. J. Syst. Evol. Microbiol.">
        <title>Complete genome sequence of Corynebacterium casei LMG S-19264T (=DSM 44701T), isolated from a smear-ripened cheese.</title>
        <authorList>
            <consortium name="US DOE Joint Genome Institute (JGI-PGF)"/>
            <person name="Walter F."/>
            <person name="Albersmeier A."/>
            <person name="Kalinowski J."/>
            <person name="Ruckert C."/>
        </authorList>
    </citation>
    <scope>NUCLEOTIDE SEQUENCE</scope>
    <source>
        <strain evidence="6">JCM 13064</strain>
    </source>
</reference>
<dbReference type="Proteomes" id="UP000645217">
    <property type="component" value="Unassembled WGS sequence"/>
</dbReference>
<comment type="similarity">
    <text evidence="1">Belongs to the peptidase S33 family.</text>
</comment>
<evidence type="ECO:0000256" key="2">
    <source>
        <dbReference type="ARBA" id="ARBA00022729"/>
    </source>
</evidence>
<dbReference type="InterPro" id="IPR029058">
    <property type="entry name" value="AB_hydrolase_fold"/>
</dbReference>
<feature type="region of interest" description="Disordered" evidence="4">
    <location>
        <begin position="17"/>
        <end position="37"/>
    </location>
</feature>
<dbReference type="Pfam" id="PF08386">
    <property type="entry name" value="Abhydrolase_4"/>
    <property type="match status" value="1"/>
</dbReference>
<dbReference type="PANTHER" id="PTHR43248">
    <property type="entry name" value="2-SUCCINYL-6-HYDROXY-2,4-CYCLOHEXADIENE-1-CARBOXYLATE SYNTHASE"/>
    <property type="match status" value="1"/>
</dbReference>
<gene>
    <name evidence="6" type="ORF">GCM10007964_16270</name>
</gene>
<evidence type="ECO:0000256" key="3">
    <source>
        <dbReference type="ARBA" id="ARBA00022801"/>
    </source>
</evidence>
<accession>A0A917QWN4</accession>
<evidence type="ECO:0000313" key="6">
    <source>
        <dbReference type="EMBL" id="GGK74174.1"/>
    </source>
</evidence>
<reference evidence="6" key="2">
    <citation type="submission" date="2020-09" db="EMBL/GenBank/DDBJ databases">
        <authorList>
            <person name="Sun Q."/>
            <person name="Ohkuma M."/>
        </authorList>
    </citation>
    <scope>NUCLEOTIDE SEQUENCE</scope>
    <source>
        <strain evidence="6">JCM 13064</strain>
    </source>
</reference>
<evidence type="ECO:0000259" key="5">
    <source>
        <dbReference type="Pfam" id="PF08386"/>
    </source>
</evidence>
<keyword evidence="2" id="KW-0732">Signal</keyword>
<keyword evidence="3" id="KW-0378">Hydrolase</keyword>
<dbReference type="RefSeq" id="WP_229690964.1">
    <property type="nucleotide sequence ID" value="NZ_BMNT01000007.1"/>
</dbReference>
<protein>
    <submittedName>
        <fullName evidence="6">Proteinase</fullName>
    </submittedName>
</protein>
<dbReference type="InterPro" id="IPR013595">
    <property type="entry name" value="Pept_S33_TAP-like_C"/>
</dbReference>
<evidence type="ECO:0000256" key="4">
    <source>
        <dbReference type="SAM" id="MobiDB-lite"/>
    </source>
</evidence>
<dbReference type="Gene3D" id="3.40.50.1820">
    <property type="entry name" value="alpha/beta hydrolase"/>
    <property type="match status" value="1"/>
</dbReference>
<dbReference type="GO" id="GO:0016787">
    <property type="term" value="F:hydrolase activity"/>
    <property type="evidence" value="ECO:0007669"/>
    <property type="project" value="UniProtKB-KW"/>
</dbReference>
<organism evidence="6 7">
    <name type="scientific">Sphaerisporangium melleum</name>
    <dbReference type="NCBI Taxonomy" id="321316"/>
    <lineage>
        <taxon>Bacteria</taxon>
        <taxon>Bacillati</taxon>
        <taxon>Actinomycetota</taxon>
        <taxon>Actinomycetes</taxon>
        <taxon>Streptosporangiales</taxon>
        <taxon>Streptosporangiaceae</taxon>
        <taxon>Sphaerisporangium</taxon>
    </lineage>
</organism>
<dbReference type="SUPFAM" id="SSF53474">
    <property type="entry name" value="alpha/beta-Hydrolases"/>
    <property type="match status" value="1"/>
</dbReference>
<comment type="caution">
    <text evidence="6">The sequence shown here is derived from an EMBL/GenBank/DDBJ whole genome shotgun (WGS) entry which is preliminary data.</text>
</comment>
<feature type="compositionally biased region" description="Low complexity" evidence="4">
    <location>
        <begin position="23"/>
        <end position="37"/>
    </location>
</feature>
<sequence>MAATLLFVSACTATGDAGGPSDGAGDPPAATQPTEAATKAPSAALAPFYTQKISWSSCKDGFECGKLAVPLDYGNPSGERIQIGVIRLPASGGKRIGSIILNPGGPGGSGIEYARAAKTVLTPDVLSRFDAVGFDPRGVGESAPVQCLSGPQLDTFIGLDGTPDDPAEVKALVKGAEEFAAGCQAHSAKLLPHVGTADAARDMDVLRAALGDRGITYLGKSYGTYLGAVYANLFPKKIRALVLDGAIDPALPPVPTVNAAQGRGFEVAFRSFLADCFNQSSCPFKQKNTDAAIAELSALLKSADQHPLRNTTGDSRKVDESWVTLGIVTALYDKRSWPVLRSALGQAFRGDGTTLLRLADILVDRHQDGTYSNQTEANMAINCVDHPYPRDTAAYEEAARAAQKESPLFGAYVMWGSLPCEFWPVKATGTDQPLRAAGAPPIVVVGTLRDPATPYEWAKALASQLSSGVLLSYDGDGHTAYRTGSSCIDQAVDRYLLNQVAPKSGTLCPKVT</sequence>
<dbReference type="PANTHER" id="PTHR43248:SF29">
    <property type="entry name" value="TRIPEPTIDYL AMINOPEPTIDASE"/>
    <property type="match status" value="1"/>
</dbReference>
<evidence type="ECO:0000313" key="7">
    <source>
        <dbReference type="Proteomes" id="UP000645217"/>
    </source>
</evidence>
<proteinExistence type="inferred from homology"/>
<dbReference type="AlphaFoldDB" id="A0A917QWN4"/>
<evidence type="ECO:0000256" key="1">
    <source>
        <dbReference type="ARBA" id="ARBA00010088"/>
    </source>
</evidence>
<keyword evidence="7" id="KW-1185">Reference proteome</keyword>
<feature type="domain" description="Peptidase S33 tripeptidyl aminopeptidase-like C-terminal" evidence="5">
    <location>
        <begin position="406"/>
        <end position="508"/>
    </location>
</feature>